<keyword evidence="4 5" id="KW-0472">Membrane</keyword>
<evidence type="ECO:0000256" key="3">
    <source>
        <dbReference type="ARBA" id="ARBA00022989"/>
    </source>
</evidence>
<protein>
    <recommendedName>
        <fullName evidence="8">Isoprenylcysteine carboxylmethyltransferase family protein</fullName>
    </recommendedName>
</protein>
<evidence type="ECO:0000256" key="2">
    <source>
        <dbReference type="ARBA" id="ARBA00022692"/>
    </source>
</evidence>
<keyword evidence="7" id="KW-1185">Reference proteome</keyword>
<evidence type="ECO:0008006" key="8">
    <source>
        <dbReference type="Google" id="ProtNLM"/>
    </source>
</evidence>
<keyword evidence="3 5" id="KW-1133">Transmembrane helix</keyword>
<dbReference type="PANTHER" id="PTHR43847:SF1">
    <property type="entry name" value="BLL3993 PROTEIN"/>
    <property type="match status" value="1"/>
</dbReference>
<evidence type="ECO:0000256" key="5">
    <source>
        <dbReference type="SAM" id="Phobius"/>
    </source>
</evidence>
<sequence length="163" mass="18369">MKRGTPWWKGPRGEWYVVAQGGIFALIAFGPSSLPGLPAWPRMLAFPGQALGAMLLALGVTICAAAVLRLGRNLTPLPHPRDDCRLVETGPYGWVRHPIYSGLILATFGWALIAQGWLTLLWAALLLVFFDIKSRREEVWLLERFPAYADYQRRVRKLIPLIY</sequence>
<evidence type="ECO:0000313" key="7">
    <source>
        <dbReference type="Proteomes" id="UP001157167"/>
    </source>
</evidence>
<dbReference type="EMBL" id="BSPX01000017">
    <property type="protein sequence ID" value="GLT22010.1"/>
    <property type="molecule type" value="Genomic_DNA"/>
</dbReference>
<feature type="transmembrane region" description="Helical" evidence="5">
    <location>
        <begin position="50"/>
        <end position="71"/>
    </location>
</feature>
<comment type="caution">
    <text evidence="6">The sequence shown here is derived from an EMBL/GenBank/DDBJ whole genome shotgun (WGS) entry which is preliminary data.</text>
</comment>
<gene>
    <name evidence="6" type="ORF">GCM10007933_14660</name>
</gene>
<dbReference type="RefSeq" id="WP_284187386.1">
    <property type="nucleotide sequence ID" value="NZ_BSPX01000017.1"/>
</dbReference>
<dbReference type="PANTHER" id="PTHR43847">
    <property type="entry name" value="BLL3993 PROTEIN"/>
    <property type="match status" value="1"/>
</dbReference>
<accession>A0ABQ6FBV7</accession>
<proteinExistence type="predicted"/>
<evidence type="ECO:0000256" key="4">
    <source>
        <dbReference type="ARBA" id="ARBA00023136"/>
    </source>
</evidence>
<evidence type="ECO:0000313" key="6">
    <source>
        <dbReference type="EMBL" id="GLT22010.1"/>
    </source>
</evidence>
<name>A0ABQ6FBV7_9RHOO</name>
<comment type="subcellular location">
    <subcellularLocation>
        <location evidence="1">Endomembrane system</location>
        <topology evidence="1">Multi-pass membrane protein</topology>
    </subcellularLocation>
</comment>
<dbReference type="Gene3D" id="1.20.120.1630">
    <property type="match status" value="1"/>
</dbReference>
<dbReference type="InterPro" id="IPR007318">
    <property type="entry name" value="Phopholipid_MeTrfase"/>
</dbReference>
<keyword evidence="2 5" id="KW-0812">Transmembrane</keyword>
<dbReference type="Proteomes" id="UP001157167">
    <property type="component" value="Unassembled WGS sequence"/>
</dbReference>
<reference evidence="7" key="1">
    <citation type="journal article" date="2019" name="Int. J. Syst. Evol. Microbiol.">
        <title>The Global Catalogue of Microorganisms (GCM) 10K type strain sequencing project: providing services to taxonomists for standard genome sequencing and annotation.</title>
        <authorList>
            <consortium name="The Broad Institute Genomics Platform"/>
            <consortium name="The Broad Institute Genome Sequencing Center for Infectious Disease"/>
            <person name="Wu L."/>
            <person name="Ma J."/>
        </authorList>
    </citation>
    <scope>NUCLEOTIDE SEQUENCE [LARGE SCALE GENOMIC DNA]</scope>
    <source>
        <strain evidence="7">NBRC 102407</strain>
    </source>
</reference>
<evidence type="ECO:0000256" key="1">
    <source>
        <dbReference type="ARBA" id="ARBA00004127"/>
    </source>
</evidence>
<feature type="transmembrane region" description="Helical" evidence="5">
    <location>
        <begin position="99"/>
        <end position="130"/>
    </location>
</feature>
<dbReference type="Pfam" id="PF04191">
    <property type="entry name" value="PEMT"/>
    <property type="match status" value="1"/>
</dbReference>
<organism evidence="6 7">
    <name type="scientific">Zoogloea oryzae</name>
    <dbReference type="NCBI Taxonomy" id="310767"/>
    <lineage>
        <taxon>Bacteria</taxon>
        <taxon>Pseudomonadati</taxon>
        <taxon>Pseudomonadota</taxon>
        <taxon>Betaproteobacteria</taxon>
        <taxon>Rhodocyclales</taxon>
        <taxon>Zoogloeaceae</taxon>
        <taxon>Zoogloea</taxon>
    </lineage>
</organism>
<dbReference type="InterPro" id="IPR052527">
    <property type="entry name" value="Metal_cation-efflux_comp"/>
</dbReference>
<feature type="transmembrane region" description="Helical" evidence="5">
    <location>
        <begin position="15"/>
        <end position="38"/>
    </location>
</feature>